<keyword evidence="1" id="KW-0732">Signal</keyword>
<evidence type="ECO:0000256" key="1">
    <source>
        <dbReference type="SAM" id="SignalP"/>
    </source>
</evidence>
<evidence type="ECO:0000313" key="2">
    <source>
        <dbReference type="EMBL" id="XCH28874.1"/>
    </source>
</evidence>
<gene>
    <name evidence="2" type="ORF">ABRQ22_14870</name>
</gene>
<feature type="chain" id="PRO_5043616642" description="Secreted protein" evidence="1">
    <location>
        <begin position="22"/>
        <end position="143"/>
    </location>
</feature>
<name>A0AAU8FZI1_9MICO</name>
<feature type="signal peptide" evidence="1">
    <location>
        <begin position="1"/>
        <end position="21"/>
    </location>
</feature>
<dbReference type="AlphaFoldDB" id="A0AAU8FZI1"/>
<organism evidence="2">
    <name type="scientific">Cellulosimicrobium sp. ES-005</name>
    <dbReference type="NCBI Taxonomy" id="3163031"/>
    <lineage>
        <taxon>Bacteria</taxon>
        <taxon>Bacillati</taxon>
        <taxon>Actinomycetota</taxon>
        <taxon>Actinomycetes</taxon>
        <taxon>Micrococcales</taxon>
        <taxon>Promicromonosporaceae</taxon>
        <taxon>Cellulosimicrobium</taxon>
    </lineage>
</organism>
<reference evidence="2" key="1">
    <citation type="submission" date="2024-06" db="EMBL/GenBank/DDBJ databases">
        <title>Complete genome sequence of the cellulolytic actinobacterium, Cellulosimicrobium ES-005.</title>
        <authorList>
            <person name="Matthews C.T."/>
            <person name="Underwood K.D."/>
            <person name="Ghanchi K.M."/>
            <person name="Fields S.D."/>
            <person name="Gardner S.G."/>
        </authorList>
    </citation>
    <scope>NUCLEOTIDE SEQUENCE</scope>
    <source>
        <strain evidence="2">ES-005</strain>
    </source>
</reference>
<proteinExistence type="predicted"/>
<sequence>MFRKMLGFGAGLGIATALLVAAGTVDEGEAVAVPDVVEAAPDVVVEVPEVVVTPEPEPEPEVIPAPEPVVDDVVEAVEPEPEPEREVIYEDDPAWNCALDGNLTCGVGTDWGGLLVGDVIVCPPGLEVAIDEYPNGVTWAACM</sequence>
<accession>A0AAU8FZI1</accession>
<evidence type="ECO:0008006" key="3">
    <source>
        <dbReference type="Google" id="ProtNLM"/>
    </source>
</evidence>
<protein>
    <recommendedName>
        <fullName evidence="3">Secreted protein</fullName>
    </recommendedName>
</protein>
<dbReference type="RefSeq" id="WP_353707280.1">
    <property type="nucleotide sequence ID" value="NZ_CP159290.1"/>
</dbReference>
<dbReference type="EMBL" id="CP159290">
    <property type="protein sequence ID" value="XCH28874.1"/>
    <property type="molecule type" value="Genomic_DNA"/>
</dbReference>